<name>A0A135LP70_PENPA</name>
<dbReference type="OrthoDB" id="2603at2759"/>
<dbReference type="GeneID" id="63707536"/>
<dbReference type="RefSeq" id="XP_040649292.1">
    <property type="nucleotide sequence ID" value="XM_040792236.1"/>
</dbReference>
<protein>
    <recommendedName>
        <fullName evidence="4">Integral membrane protein</fullName>
    </recommendedName>
</protein>
<keyword evidence="3" id="KW-1185">Reference proteome</keyword>
<keyword evidence="1" id="KW-1133">Transmembrane helix</keyword>
<dbReference type="OMA" id="WDISWLV"/>
<comment type="caution">
    <text evidence="2">The sequence shown here is derived from an EMBL/GenBank/DDBJ whole genome shotgun (WGS) entry which is preliminary data.</text>
</comment>
<dbReference type="AlphaFoldDB" id="A0A135LP70"/>
<feature type="transmembrane region" description="Helical" evidence="1">
    <location>
        <begin position="112"/>
        <end position="138"/>
    </location>
</feature>
<feature type="transmembrane region" description="Helical" evidence="1">
    <location>
        <begin position="150"/>
        <end position="173"/>
    </location>
</feature>
<feature type="transmembrane region" description="Helical" evidence="1">
    <location>
        <begin position="351"/>
        <end position="371"/>
    </location>
</feature>
<keyword evidence="1" id="KW-0812">Transmembrane</keyword>
<sequence length="414" mass="46544">MTRRSHFQTGRKPRGYAGFQLDEALVTGPISFLNPTSAHYKPFQRPKETRPPPQLERLWRSRDNRKGRHAIRVDTEALPHETGITTPPLTQSFSTVARIILRMVTYVPYWDVSYLVAMSFTIGSAVFIVNGFFVWLPLADKKTEFRGEIVVAGGWTGFVGATIFEIGGVLLMLEAFNTNHTGCFGWALETAVEESIEDGITHHPMKEIKPKVSECEHHHANRKSFLQEKHHHYANDIAHFHRDDTGYVTSSPDGRTFRWIPSMSELCTHYLHEIGFLASLILFVSATIFWIGAIVGIPDIIDHMSKGLIDGLYWGTSTLGGLGFTVSSYMYMLETQSKWYLPAWHVLGWHIGLWNLIGSIGFTVCGALGPASSNSGVNYQSSLATFWGSVAFMIGSMIQWYESLQKNPVEKKRG</sequence>
<keyword evidence="1" id="KW-0472">Membrane</keyword>
<accession>A0A135LP70</accession>
<feature type="transmembrane region" description="Helical" evidence="1">
    <location>
        <begin position="312"/>
        <end position="331"/>
    </location>
</feature>
<dbReference type="Proteomes" id="UP000070168">
    <property type="component" value="Unassembled WGS sequence"/>
</dbReference>
<gene>
    <name evidence="2" type="ORF">PGRI_045230</name>
</gene>
<feature type="transmembrane region" description="Helical" evidence="1">
    <location>
        <begin position="383"/>
        <end position="401"/>
    </location>
</feature>
<dbReference type="STRING" id="5078.A0A135LP70"/>
<evidence type="ECO:0008006" key="4">
    <source>
        <dbReference type="Google" id="ProtNLM"/>
    </source>
</evidence>
<evidence type="ECO:0000313" key="2">
    <source>
        <dbReference type="EMBL" id="KXG50756.1"/>
    </source>
</evidence>
<reference evidence="2 3" key="1">
    <citation type="journal article" date="2016" name="BMC Genomics">
        <title>Genome sequencing and secondary metabolism of the postharvest pathogen Penicillium griseofulvum.</title>
        <authorList>
            <person name="Banani H."/>
            <person name="Marcet-Houben M."/>
            <person name="Ballester A.R."/>
            <person name="Abbruscato P."/>
            <person name="Gonzalez-Candelas L."/>
            <person name="Gabaldon T."/>
            <person name="Spadaro D."/>
        </authorList>
    </citation>
    <scope>NUCLEOTIDE SEQUENCE [LARGE SCALE GENOMIC DNA]</scope>
    <source>
        <strain evidence="2 3">PG3</strain>
    </source>
</reference>
<dbReference type="EMBL" id="LHQR01000045">
    <property type="protein sequence ID" value="KXG50756.1"/>
    <property type="molecule type" value="Genomic_DNA"/>
</dbReference>
<feature type="transmembrane region" description="Helical" evidence="1">
    <location>
        <begin position="274"/>
        <end position="300"/>
    </location>
</feature>
<evidence type="ECO:0000256" key="1">
    <source>
        <dbReference type="SAM" id="Phobius"/>
    </source>
</evidence>
<proteinExistence type="predicted"/>
<organism evidence="2 3">
    <name type="scientific">Penicillium patulum</name>
    <name type="common">Penicillium griseofulvum</name>
    <dbReference type="NCBI Taxonomy" id="5078"/>
    <lineage>
        <taxon>Eukaryota</taxon>
        <taxon>Fungi</taxon>
        <taxon>Dikarya</taxon>
        <taxon>Ascomycota</taxon>
        <taxon>Pezizomycotina</taxon>
        <taxon>Eurotiomycetes</taxon>
        <taxon>Eurotiomycetidae</taxon>
        <taxon>Eurotiales</taxon>
        <taxon>Aspergillaceae</taxon>
        <taxon>Penicillium</taxon>
    </lineage>
</organism>
<evidence type="ECO:0000313" key="3">
    <source>
        <dbReference type="Proteomes" id="UP000070168"/>
    </source>
</evidence>